<evidence type="ECO:0000259" key="1">
    <source>
        <dbReference type="Pfam" id="PF00535"/>
    </source>
</evidence>
<dbReference type="Proteomes" id="UP001206983">
    <property type="component" value="Unassembled WGS sequence"/>
</dbReference>
<feature type="domain" description="Glycosyltransferase 2-like" evidence="1">
    <location>
        <begin position="10"/>
        <end position="161"/>
    </location>
</feature>
<dbReference type="SUPFAM" id="SSF53448">
    <property type="entry name" value="Nucleotide-diphospho-sugar transferases"/>
    <property type="match status" value="1"/>
</dbReference>
<comment type="caution">
    <text evidence="2">The sequence shown here is derived from an EMBL/GenBank/DDBJ whole genome shotgun (WGS) entry which is preliminary data.</text>
</comment>
<dbReference type="Gene3D" id="3.90.550.10">
    <property type="entry name" value="Spore Coat Polysaccharide Biosynthesis Protein SpsA, Chain A"/>
    <property type="match status" value="1"/>
</dbReference>
<dbReference type="InterPro" id="IPR029044">
    <property type="entry name" value="Nucleotide-diphossugar_trans"/>
</dbReference>
<dbReference type="RefSeq" id="WP_256622118.1">
    <property type="nucleotide sequence ID" value="NZ_JTEO01000002.1"/>
</dbReference>
<sequence length="337" mass="39716">MDKQERIMVSICCITYNHEKYVAKAIEGFLMQETDFKYEVVVHDDASTDHTADIIRSYEQKYPEIIKPIYQTINQHSKGVRVLPTFIYPKATGKYIALCEGDDYWTDPHKLKKQVDHMEQNPGCTFCFHNAFLENDTAGLLKKAMVPHTDQNKKYYSNQNRKYNAGELQLLGFIPTASFLYPKKVVNDLPDWYFDAPAGDLAIKLIATSHGYAYYINEIMSVYRINVQSSMTAQWKKEDRTKKIQRIKGFVSTLDAFDKWTDHRFGNEIEESKTSFELRLELAKGNKRMLSEERYKDYFRKLGSREKINLYIRLYFPRLITFLKETLPFDLKYRLVR</sequence>
<dbReference type="EMBL" id="JTEO01000002">
    <property type="protein sequence ID" value="MCQ6962318.1"/>
    <property type="molecule type" value="Genomic_DNA"/>
</dbReference>
<name>A0AAE3KYQ8_9EURY</name>
<accession>A0AAE3KYQ8</accession>
<dbReference type="PANTHER" id="PTHR22916:SF3">
    <property type="entry name" value="UDP-GLCNAC:BETAGAL BETA-1,3-N-ACETYLGLUCOSAMINYLTRANSFERASE-LIKE PROTEIN 1"/>
    <property type="match status" value="1"/>
</dbReference>
<evidence type="ECO:0000313" key="3">
    <source>
        <dbReference type="Proteomes" id="UP001206983"/>
    </source>
</evidence>
<dbReference type="PANTHER" id="PTHR22916">
    <property type="entry name" value="GLYCOSYLTRANSFERASE"/>
    <property type="match status" value="1"/>
</dbReference>
<proteinExistence type="predicted"/>
<protein>
    <recommendedName>
        <fullName evidence="1">Glycosyltransferase 2-like domain-containing protein</fullName>
    </recommendedName>
</protein>
<dbReference type="AlphaFoldDB" id="A0AAE3KYQ8"/>
<evidence type="ECO:0000313" key="2">
    <source>
        <dbReference type="EMBL" id="MCQ6962318.1"/>
    </source>
</evidence>
<dbReference type="GO" id="GO:0016758">
    <property type="term" value="F:hexosyltransferase activity"/>
    <property type="evidence" value="ECO:0007669"/>
    <property type="project" value="UniProtKB-ARBA"/>
</dbReference>
<reference evidence="2 3" key="1">
    <citation type="journal article" date="2011" name="Appl. Environ. Microbiol.">
        <title>Methanogenic archaea isolated from Taiwan's Chelungpu fault.</title>
        <authorList>
            <person name="Wu S.Y."/>
            <person name="Lai M.C."/>
        </authorList>
    </citation>
    <scope>NUCLEOTIDE SEQUENCE [LARGE SCALE GENOMIC DNA]</scope>
    <source>
        <strain evidence="2 3">St545Mb</strain>
    </source>
</reference>
<keyword evidence="3" id="KW-1185">Reference proteome</keyword>
<dbReference type="InterPro" id="IPR001173">
    <property type="entry name" value="Glyco_trans_2-like"/>
</dbReference>
<organism evidence="2 3">
    <name type="scientific">Methanolobus chelungpuianus</name>
    <dbReference type="NCBI Taxonomy" id="502115"/>
    <lineage>
        <taxon>Archaea</taxon>
        <taxon>Methanobacteriati</taxon>
        <taxon>Methanobacteriota</taxon>
        <taxon>Stenosarchaea group</taxon>
        <taxon>Methanomicrobia</taxon>
        <taxon>Methanosarcinales</taxon>
        <taxon>Methanosarcinaceae</taxon>
        <taxon>Methanolobus</taxon>
    </lineage>
</organism>
<gene>
    <name evidence="2" type="ORF">PV02_04230</name>
</gene>
<dbReference type="Pfam" id="PF00535">
    <property type="entry name" value="Glycos_transf_2"/>
    <property type="match status" value="1"/>
</dbReference>